<reference evidence="3 4" key="2">
    <citation type="journal article" date="2016" name="Int. J. Syst. Evol. Microbiol.">
        <title>Bacillus gobiensis sp. nov., isolated from a soil sample.</title>
        <authorList>
            <person name="Liu B."/>
            <person name="Liu G.H."/>
            <person name="Cetin S."/>
            <person name="Schumann P."/>
            <person name="Pan Z.Z."/>
            <person name="Chen Q.Q."/>
        </authorList>
    </citation>
    <scope>NUCLEOTIDE SEQUENCE [LARGE SCALE GENOMIC DNA]</scope>
    <source>
        <strain evidence="3 4">FJAT-4402</strain>
    </source>
</reference>
<dbReference type="RefSeq" id="WP_053605522.1">
    <property type="nucleotide sequence ID" value="NZ_CP012600.1"/>
</dbReference>
<reference evidence="4" key="1">
    <citation type="submission" date="2015-08" db="EMBL/GenBank/DDBJ databases">
        <title>Genome sequencing project for genomic taxonomy and phylogenomics of Bacillus-like bacteria.</title>
        <authorList>
            <person name="Liu B."/>
            <person name="Wang J."/>
            <person name="Zhu Y."/>
            <person name="Liu G."/>
            <person name="Chen Q."/>
            <person name="Chen Z."/>
            <person name="Lan J."/>
            <person name="Che J."/>
            <person name="Ge C."/>
            <person name="Shi H."/>
            <person name="Pan Z."/>
            <person name="Liu X."/>
        </authorList>
    </citation>
    <scope>NUCLEOTIDE SEQUENCE [LARGE SCALE GENOMIC DNA]</scope>
    <source>
        <strain evidence="4">FJAT-4402</strain>
    </source>
</reference>
<dbReference type="Pfam" id="PF11202">
    <property type="entry name" value="StiP"/>
    <property type="match status" value="1"/>
</dbReference>
<evidence type="ECO:0000313" key="4">
    <source>
        <dbReference type="Proteomes" id="UP000067625"/>
    </source>
</evidence>
<dbReference type="InterPro" id="IPR028157">
    <property type="entry name" value="PELOTA_dom"/>
</dbReference>
<feature type="domain" description="Cysteine protease StiP N-terminal" evidence="1">
    <location>
        <begin position="9"/>
        <end position="257"/>
    </location>
</feature>
<sequence>MSNLTVKFGSYAEEDVIFLLKDLSGIQIEKSTQEREQSIQKGVHYSEMLPVEYEPTKEYLELFYSSLETSKRKIAEAAGIVAELLMKKRGKRTVLCSLARGGTPIGVLIKRYIKLVYNESLPHYSISIIRGRGIDEQALTFIREKHPEHSISFIDGWTGKGAITQELRQSIESYNEKHGTDLSAELAVLADPGHCSALFGTREDYLIPSALLNSTVSGLVSRTVLNAKWIGDGDFHGAKYYSELTDEDVSNVYVNTISAEFPAIIESAKQKASNSFNEVNWNGLNSVKNIQRDFGVENINFVKPGVGETTRVLLRRVPWKILIQPGSEEEIKHILLLANDKGVPVEEYTDMTYKCCGLIRPLEDKA</sequence>
<organism evidence="3 4">
    <name type="scientific">Bacillus gobiensis</name>
    <dbReference type="NCBI Taxonomy" id="1441095"/>
    <lineage>
        <taxon>Bacteria</taxon>
        <taxon>Bacillati</taxon>
        <taxon>Bacillota</taxon>
        <taxon>Bacilli</taxon>
        <taxon>Bacillales</taxon>
        <taxon>Bacillaceae</taxon>
        <taxon>Bacillus</taxon>
    </lineage>
</organism>
<dbReference type="Proteomes" id="UP000067625">
    <property type="component" value="Chromosome"/>
</dbReference>
<dbReference type="InterPro" id="IPR048336">
    <property type="entry name" value="StiP-like"/>
</dbReference>
<accession>A0A0M3RAS3</accession>
<dbReference type="PIRSF" id="PIRSF020979">
    <property type="entry name" value="UCP020979"/>
    <property type="match status" value="1"/>
</dbReference>
<evidence type="ECO:0000313" key="3">
    <source>
        <dbReference type="EMBL" id="ALC83662.1"/>
    </source>
</evidence>
<protein>
    <submittedName>
        <fullName evidence="3">Uncharacterized protein</fullName>
    </submittedName>
</protein>
<evidence type="ECO:0000259" key="1">
    <source>
        <dbReference type="Pfam" id="PF11202"/>
    </source>
</evidence>
<dbReference type="AlphaFoldDB" id="A0A0M3RAS3"/>
<dbReference type="OrthoDB" id="1663315at2"/>
<feature type="domain" description="PELOTA RNA-binding" evidence="2">
    <location>
        <begin position="281"/>
        <end position="360"/>
    </location>
</feature>
<dbReference type="EMBL" id="CP012600">
    <property type="protein sequence ID" value="ALC83662.1"/>
    <property type="molecule type" value="Genomic_DNA"/>
</dbReference>
<evidence type="ECO:0000259" key="2">
    <source>
        <dbReference type="Pfam" id="PF15608"/>
    </source>
</evidence>
<keyword evidence="4" id="KW-1185">Reference proteome</keyword>
<dbReference type="PATRIC" id="fig|1441095.3.peg.4567"/>
<name>A0A0M3RAS3_9BACI</name>
<dbReference type="Pfam" id="PF15608">
    <property type="entry name" value="PELOTA_1"/>
    <property type="match status" value="1"/>
</dbReference>
<dbReference type="STRING" id="1441095.AM592_20645"/>
<dbReference type="InterPro" id="IPR011215">
    <property type="entry name" value="StiP_N"/>
</dbReference>
<proteinExistence type="predicted"/>
<gene>
    <name evidence="3" type="ORF">AM592_20645</name>
</gene>